<proteinExistence type="predicted"/>
<accession>A0ABQ8L689</accession>
<keyword evidence="3" id="KW-1185">Reference proteome</keyword>
<dbReference type="PANTHER" id="PTHR19446">
    <property type="entry name" value="REVERSE TRANSCRIPTASES"/>
    <property type="match status" value="1"/>
</dbReference>
<comment type="caution">
    <text evidence="2">The sequence shown here is derived from an EMBL/GenBank/DDBJ whole genome shotgun (WGS) entry which is preliminary data.</text>
</comment>
<protein>
    <recommendedName>
        <fullName evidence="1">Reverse transcriptase domain-containing protein</fullName>
    </recommendedName>
</protein>
<organism evidence="2 3">
    <name type="scientific">Labeo rohita</name>
    <name type="common">Indian major carp</name>
    <name type="synonym">Cyprinus rohita</name>
    <dbReference type="NCBI Taxonomy" id="84645"/>
    <lineage>
        <taxon>Eukaryota</taxon>
        <taxon>Metazoa</taxon>
        <taxon>Chordata</taxon>
        <taxon>Craniata</taxon>
        <taxon>Vertebrata</taxon>
        <taxon>Euteleostomi</taxon>
        <taxon>Actinopterygii</taxon>
        <taxon>Neopterygii</taxon>
        <taxon>Teleostei</taxon>
        <taxon>Ostariophysi</taxon>
        <taxon>Cypriniformes</taxon>
        <taxon>Cyprinidae</taxon>
        <taxon>Labeoninae</taxon>
        <taxon>Labeonini</taxon>
        <taxon>Labeo</taxon>
    </lineage>
</organism>
<reference evidence="2 3" key="1">
    <citation type="submission" date="2022-01" db="EMBL/GenBank/DDBJ databases">
        <title>A high-quality chromosome-level genome assembly of rohu carp, Labeo rohita.</title>
        <authorList>
            <person name="Arick M.A. II"/>
            <person name="Hsu C.-Y."/>
            <person name="Magbanua Z."/>
            <person name="Pechanova O."/>
            <person name="Grover C."/>
            <person name="Miller E."/>
            <person name="Thrash A."/>
            <person name="Ezzel L."/>
            <person name="Alam S."/>
            <person name="Benzie J."/>
            <person name="Hamilton M."/>
            <person name="Karsi A."/>
            <person name="Lawrence M.L."/>
            <person name="Peterson D.G."/>
        </authorList>
    </citation>
    <scope>NUCLEOTIDE SEQUENCE [LARGE SCALE GENOMIC DNA]</scope>
    <source>
        <strain evidence="3">BAU-BD-2019</strain>
        <tissue evidence="2">Blood</tissue>
    </source>
</reference>
<sequence>MTEFVLQNGYMDTSVQKGGIPKVPGCTEHTGVIAQLIREAREGGGDLAVLWLDLANVYGSIQHKVVETSLTRHHVPEKTGDLILDYYSCFKLRVTSGSITSAFHRLEKGIITGCTISVILFALAMNMIVKLAEVECRGPLSWSGVRQPPIRAFMDDLTVTTTTVPGCRWILQGLERLIRWARMDLKPAKSRSLVLIKGNVTDKFHFSLGGVQIPSITEKPVNSLGKVFNSTIKDIAILEEIGKELCTWIAAVDKSGLPGKFKAWIYQHGILSQLLWSLLVYNVPLTTVKSFERKISHSLRRWLGLPRSITSIALYGRKNKLQLPLSSLSEEFMVSRARKVLLYRKSADTKVSSAGIKVRTGRKWSAQEAVNQAETRLRHSVLVGSVAFDKAQGKDRCQLVQEEIRAGVEERRMSTIVGMRQQGAWTRWELAMDRKISWTELWKEEPYRLQFLIRSVYDVLPSPTNLFAWGLKENPACLLCQKRGSLEHILSCYPKALGEGHYRWRHDQAGEKPPGNRNLAGGLLATARDWQLKIDLGSQLKFPEPITSTMLKPDMVLFSESSRQVVLLELTVLWEDRMEEAFERKRAKALKLLGIRDCTRIKPSETSWMLLRRHQDGCGSKGVTRGLYKLPRRRSGTDHPWLGRLGEGV</sequence>
<evidence type="ECO:0000313" key="3">
    <source>
        <dbReference type="Proteomes" id="UP000830375"/>
    </source>
</evidence>
<evidence type="ECO:0000313" key="2">
    <source>
        <dbReference type="EMBL" id="KAI2645691.1"/>
    </source>
</evidence>
<dbReference type="Proteomes" id="UP000830375">
    <property type="component" value="Unassembled WGS sequence"/>
</dbReference>
<evidence type="ECO:0000259" key="1">
    <source>
        <dbReference type="PROSITE" id="PS50878"/>
    </source>
</evidence>
<dbReference type="EMBL" id="JACTAM010002154">
    <property type="protein sequence ID" value="KAI2645691.1"/>
    <property type="molecule type" value="Genomic_DNA"/>
</dbReference>
<dbReference type="InterPro" id="IPR000477">
    <property type="entry name" value="RT_dom"/>
</dbReference>
<dbReference type="Pfam" id="PF00078">
    <property type="entry name" value="RVT_1"/>
    <property type="match status" value="1"/>
</dbReference>
<gene>
    <name evidence="2" type="ORF">H4Q32_026318</name>
</gene>
<dbReference type="PROSITE" id="PS50878">
    <property type="entry name" value="RT_POL"/>
    <property type="match status" value="1"/>
</dbReference>
<name>A0ABQ8L689_LABRO</name>
<feature type="domain" description="Reverse transcriptase" evidence="1">
    <location>
        <begin position="1"/>
        <end position="213"/>
    </location>
</feature>